<dbReference type="AlphaFoldDB" id="A0ABD3RH39"/>
<dbReference type="Pfam" id="PF24573">
    <property type="entry name" value="HEAT_DAAF5"/>
    <property type="match status" value="1"/>
</dbReference>
<evidence type="ECO:0000259" key="2">
    <source>
        <dbReference type="Pfam" id="PF24573"/>
    </source>
</evidence>
<protein>
    <submittedName>
        <fullName evidence="4">Uncharacterized protein</fullName>
    </submittedName>
</protein>
<organism evidence="4 5">
    <name type="scientific">Cyclostephanos tholiformis</name>
    <dbReference type="NCBI Taxonomy" id="382380"/>
    <lineage>
        <taxon>Eukaryota</taxon>
        <taxon>Sar</taxon>
        <taxon>Stramenopiles</taxon>
        <taxon>Ochrophyta</taxon>
        <taxon>Bacillariophyta</taxon>
        <taxon>Coscinodiscophyceae</taxon>
        <taxon>Thalassiosirophycidae</taxon>
        <taxon>Stephanodiscales</taxon>
        <taxon>Stephanodiscaceae</taxon>
        <taxon>Cyclostephanos</taxon>
    </lineage>
</organism>
<dbReference type="PANTHER" id="PTHR16216">
    <property type="entry name" value="DYNEIN ASSEMBLY FACTOR 5, AXONEMAL"/>
    <property type="match status" value="1"/>
</dbReference>
<dbReference type="Gene3D" id="1.25.10.10">
    <property type="entry name" value="Leucine-rich Repeat Variant"/>
    <property type="match status" value="1"/>
</dbReference>
<dbReference type="InterPro" id="IPR011989">
    <property type="entry name" value="ARM-like"/>
</dbReference>
<gene>
    <name evidence="4" type="ORF">ACHAXA_009243</name>
</gene>
<sequence length="1116" mass="123920">MVVGFNMRQRLETFVLDDARYVNVDTTTDEGIERASRLGLAQSRLADVVISPHFRDVSSRVFSSRHPGRMFALFRHPVDRAVSMYYYLSKASWDPMYNPALSKMTIEEYANSGYIENNWVTRFLHIINSRCLVGLYEDIDVSLARFVRYFGWGMPTNSTVVRSAADVVKCRSEIVARGDRHVAGKYADGDRRDVMTAVRPGSLAWNAIVRMNMFDMELYEYVKRAYQAQAEEIFDVVGYELPAPVVDTAAAASMIGNVARPKSMNEQSIVGTSSRPGNGMEINASDEDHVSAGGGDMGNTMANSHFDVLGGSRKSLTVNAVKSMTEDSGMDVVKRMVVVKEKEGLESEISGAGTKVMGNAVVVEPSALRMADVLDAESESTPTAKIKMTHDSDDEDRDAEDDEPPQSVSDTSWRIERVAKTIVSDDQLTRLRTLRKLKDAVEALLVNCTVSPQLNYPLPYDIDRINSIKDLPLVSDFVKPKQVESTSTNPGAQGKTRVPMHREADEPLARLQIIFNSCGKSLFRVIGDGKSKKCSAHAIGCLQSLLLAGIDVGRHLPYMIPALRARLPQCTYDKDMEVFVQDPQLHDFYKRGGATTRQDRNPLSYHQVIETEEELRLELCRTFDCLLRGILAGGAERTLDAYYADIIFSIQPSLQDPFPDLKIEACNLLVQLLRIPHWGEGSKYFATGLARSALLGCRQRNTKVVIASITLFEMCVCVPDRAKNKGAGSAAIADLVGFREENVLSVAAFFDSKCSVSVNTLAELASHTNHRVRLRCCEMLSSFMVYLPDKYDHHQRLLPYVLSFINDDVPRIRDAALDCIEKCGLQHEYEHPEDVIERRQFGIDGDDAIDYDRDLPMPFLIRPSLGARLFVRSNADRFFLALLGELSSWREHTRIRSAELLLILTVYCEERLTKDFSRTIASVAKAIGVEMSSRGESDTTGKLEPIRRVLRLMGKYVDPAAYLPLLCPRISGDSSSGTSDSEDGCLSEHARRNYAIVLSSLIGGSPLDRLVLHWSALAPLLSSEDCIGPFVGTQTRRHCLIALHALIVSITSEDRMLSFASRLGNVGEIGAALIEIMTNAPPGDENDAELGKRCISGLMEIKAVVEGGKYERHVNI</sequence>
<proteinExistence type="predicted"/>
<keyword evidence="5" id="KW-1185">Reference proteome</keyword>
<feature type="domain" description="Dynein axonemal assembly factor 5 TPR repeats" evidence="3">
    <location>
        <begin position="758"/>
        <end position="835"/>
    </location>
</feature>
<reference evidence="4 5" key="1">
    <citation type="submission" date="2024-10" db="EMBL/GenBank/DDBJ databases">
        <title>Updated reference genomes for cyclostephanoid diatoms.</title>
        <authorList>
            <person name="Roberts W.R."/>
            <person name="Alverson A.J."/>
        </authorList>
    </citation>
    <scope>NUCLEOTIDE SEQUENCE [LARGE SCALE GENOMIC DNA]</scope>
    <source>
        <strain evidence="4 5">AJA228-03</strain>
    </source>
</reference>
<dbReference type="SUPFAM" id="SSF48371">
    <property type="entry name" value="ARM repeat"/>
    <property type="match status" value="1"/>
</dbReference>
<feature type="compositionally biased region" description="Acidic residues" evidence="1">
    <location>
        <begin position="392"/>
        <end position="404"/>
    </location>
</feature>
<dbReference type="Gene3D" id="3.40.50.300">
    <property type="entry name" value="P-loop containing nucleotide triphosphate hydrolases"/>
    <property type="match status" value="1"/>
</dbReference>
<evidence type="ECO:0000259" key="3">
    <source>
        <dbReference type="Pfam" id="PF25757"/>
    </source>
</evidence>
<dbReference type="Pfam" id="PF25757">
    <property type="entry name" value="TPR_DNAAF5"/>
    <property type="match status" value="1"/>
</dbReference>
<dbReference type="InterPro" id="IPR016024">
    <property type="entry name" value="ARM-type_fold"/>
</dbReference>
<dbReference type="SUPFAM" id="SSF52540">
    <property type="entry name" value="P-loop containing nucleoside triphosphate hydrolases"/>
    <property type="match status" value="1"/>
</dbReference>
<name>A0ABD3RH39_9STRA</name>
<feature type="domain" description="Dynein axonemal assembly factor 5 HEAT-repeat" evidence="2">
    <location>
        <begin position="861"/>
        <end position="1028"/>
    </location>
</feature>
<feature type="region of interest" description="Disordered" evidence="1">
    <location>
        <begin position="376"/>
        <end position="413"/>
    </location>
</feature>
<accession>A0ABD3RH39</accession>
<evidence type="ECO:0000256" key="1">
    <source>
        <dbReference type="SAM" id="MobiDB-lite"/>
    </source>
</evidence>
<comment type="caution">
    <text evidence="4">The sequence shown here is derived from an EMBL/GenBank/DDBJ whole genome shotgun (WGS) entry which is preliminary data.</text>
</comment>
<evidence type="ECO:0000313" key="4">
    <source>
        <dbReference type="EMBL" id="KAL3809741.1"/>
    </source>
</evidence>
<dbReference type="EMBL" id="JALLPB020000381">
    <property type="protein sequence ID" value="KAL3809741.1"/>
    <property type="molecule type" value="Genomic_DNA"/>
</dbReference>
<dbReference type="InterPro" id="IPR056497">
    <property type="entry name" value="HEAT_DAAF5"/>
</dbReference>
<dbReference type="Proteomes" id="UP001530377">
    <property type="component" value="Unassembled WGS sequence"/>
</dbReference>
<dbReference type="InterPro" id="IPR027417">
    <property type="entry name" value="P-loop_NTPase"/>
</dbReference>
<dbReference type="InterPro" id="IPR052623">
    <property type="entry name" value="DAAF5"/>
</dbReference>
<dbReference type="InterPro" id="IPR057978">
    <property type="entry name" value="TPR_DAAF5"/>
</dbReference>
<evidence type="ECO:0000313" key="5">
    <source>
        <dbReference type="Proteomes" id="UP001530377"/>
    </source>
</evidence>
<dbReference type="PANTHER" id="PTHR16216:SF10">
    <property type="entry name" value="RNA POLYMERASE II ASSEMBLY FACTOR RTP1 C-TERMINAL DOMAIN-CONTAINING PROTEIN"/>
    <property type="match status" value="1"/>
</dbReference>